<dbReference type="InterPro" id="IPR012309">
    <property type="entry name" value="DNA_ligase_ATP-dep_C"/>
</dbReference>
<dbReference type="InterPro" id="IPR050191">
    <property type="entry name" value="ATP-dep_DNA_ligase"/>
</dbReference>
<proteinExistence type="inferred from homology"/>
<dbReference type="PROSITE" id="PS00697">
    <property type="entry name" value="DNA_LIGASE_A1"/>
    <property type="match status" value="1"/>
</dbReference>
<dbReference type="AlphaFoldDB" id="A0A7G9R0R4"/>
<reference evidence="6 7" key="1">
    <citation type="submission" date="2020-08" db="EMBL/GenBank/DDBJ databases">
        <title>Genome sequence of Phycicoccus endophyticus JCM 31784T.</title>
        <authorList>
            <person name="Hyun D.-W."/>
            <person name="Bae J.-W."/>
        </authorList>
    </citation>
    <scope>NUCLEOTIDE SEQUENCE [LARGE SCALE GENOMIC DNA]</scope>
    <source>
        <strain evidence="6 7">JCM 31784</strain>
    </source>
</reference>
<dbReference type="Gene3D" id="3.30.470.30">
    <property type="entry name" value="DNA ligase/mRNA capping enzyme"/>
    <property type="match status" value="1"/>
</dbReference>
<dbReference type="PROSITE" id="PS50160">
    <property type="entry name" value="DNA_LIGASE_A3"/>
    <property type="match status" value="1"/>
</dbReference>
<sequence length="318" mass="34525">MRPMLATVADSPPAGDAWVHEVKWDGMRVLVDVHDGAVVVTSRTERDVTAAFPELDGLADTYDDLLLDGEVVAVEDGRPSFHALADRMHVSGRARAQRVARARPVTLMVFDLLRLFGEDLTGQPWSARRRLLEQLALEERSWQVPDVHDDGALLLRVTAEQGLEGVVSKRRSSPYLPGRRSADWRKVAHRRTYSVVVGGWRPEDGSGASSAGRLGAVLVGLPDGVGGWRFAGRVGAGLAGAAGAALLRRLRPLERASSPFAEEVPRIDARGTTWVQPRVVLEVATLELTAGHRLRQPSVLGVRTDLTPEELAEVEEGG</sequence>
<comment type="catalytic activity">
    <reaction evidence="4">
        <text>ATP + (deoxyribonucleotide)n-3'-hydroxyl + 5'-phospho-(deoxyribonucleotide)m = (deoxyribonucleotide)n+m + AMP + diphosphate.</text>
        <dbReference type="EC" id="6.5.1.1"/>
    </reaction>
</comment>
<evidence type="ECO:0000256" key="3">
    <source>
        <dbReference type="ARBA" id="ARBA00022598"/>
    </source>
</evidence>
<dbReference type="Proteomes" id="UP000515976">
    <property type="component" value="Chromosome"/>
</dbReference>
<dbReference type="InterPro" id="IPR012310">
    <property type="entry name" value="DNA_ligase_ATP-dep_cent"/>
</dbReference>
<dbReference type="GO" id="GO:0005524">
    <property type="term" value="F:ATP binding"/>
    <property type="evidence" value="ECO:0007669"/>
    <property type="project" value="InterPro"/>
</dbReference>
<dbReference type="GO" id="GO:0003910">
    <property type="term" value="F:DNA ligase (ATP) activity"/>
    <property type="evidence" value="ECO:0007669"/>
    <property type="project" value="UniProtKB-EC"/>
</dbReference>
<dbReference type="PANTHER" id="PTHR45674:SF4">
    <property type="entry name" value="DNA LIGASE 1"/>
    <property type="match status" value="1"/>
</dbReference>
<dbReference type="GO" id="GO:0006310">
    <property type="term" value="P:DNA recombination"/>
    <property type="evidence" value="ECO:0007669"/>
    <property type="project" value="InterPro"/>
</dbReference>
<dbReference type="Pfam" id="PF04679">
    <property type="entry name" value="DNA_ligase_A_C"/>
    <property type="match status" value="1"/>
</dbReference>
<evidence type="ECO:0000256" key="2">
    <source>
        <dbReference type="ARBA" id="ARBA00012727"/>
    </source>
</evidence>
<evidence type="ECO:0000313" key="6">
    <source>
        <dbReference type="EMBL" id="QNN49189.1"/>
    </source>
</evidence>
<gene>
    <name evidence="6" type="ORF">H9L10_13310</name>
</gene>
<dbReference type="SUPFAM" id="SSF50249">
    <property type="entry name" value="Nucleic acid-binding proteins"/>
    <property type="match status" value="1"/>
</dbReference>
<dbReference type="EMBL" id="CP060712">
    <property type="protein sequence ID" value="QNN49189.1"/>
    <property type="molecule type" value="Genomic_DNA"/>
</dbReference>
<dbReference type="EC" id="6.5.1.1" evidence="2"/>
<dbReference type="InterPro" id="IPR014146">
    <property type="entry name" value="LigD_ligase_dom"/>
</dbReference>
<keyword evidence="3 6" id="KW-0436">Ligase</keyword>
<dbReference type="Pfam" id="PF01068">
    <property type="entry name" value="DNA_ligase_A_M"/>
    <property type="match status" value="1"/>
</dbReference>
<protein>
    <recommendedName>
        <fullName evidence="2">DNA ligase (ATP)</fullName>
        <ecNumber evidence="2">6.5.1.1</ecNumber>
    </recommendedName>
</protein>
<dbReference type="PANTHER" id="PTHR45674">
    <property type="entry name" value="DNA LIGASE 1/3 FAMILY MEMBER"/>
    <property type="match status" value="1"/>
</dbReference>
<evidence type="ECO:0000313" key="7">
    <source>
        <dbReference type="Proteomes" id="UP000515976"/>
    </source>
</evidence>
<evidence type="ECO:0000256" key="1">
    <source>
        <dbReference type="ARBA" id="ARBA00007572"/>
    </source>
</evidence>
<comment type="similarity">
    <text evidence="1">Belongs to the ATP-dependent DNA ligase family.</text>
</comment>
<feature type="domain" description="ATP-dependent DNA ligase family profile" evidence="5">
    <location>
        <begin position="105"/>
        <end position="187"/>
    </location>
</feature>
<dbReference type="SUPFAM" id="SSF56091">
    <property type="entry name" value="DNA ligase/mRNA capping enzyme, catalytic domain"/>
    <property type="match status" value="1"/>
</dbReference>
<organism evidence="6 7">
    <name type="scientific">Phycicoccus endophyticus</name>
    <dbReference type="NCBI Taxonomy" id="1690220"/>
    <lineage>
        <taxon>Bacteria</taxon>
        <taxon>Bacillati</taxon>
        <taxon>Actinomycetota</taxon>
        <taxon>Actinomycetes</taxon>
        <taxon>Micrococcales</taxon>
        <taxon>Intrasporangiaceae</taxon>
        <taxon>Phycicoccus</taxon>
    </lineage>
</organism>
<dbReference type="KEGG" id="pei:H9L10_13310"/>
<dbReference type="Gene3D" id="2.40.50.140">
    <property type="entry name" value="Nucleic acid-binding proteins"/>
    <property type="match status" value="1"/>
</dbReference>
<dbReference type="NCBIfam" id="TIGR02779">
    <property type="entry name" value="NHEJ_ligase_lig"/>
    <property type="match status" value="1"/>
</dbReference>
<evidence type="ECO:0000259" key="5">
    <source>
        <dbReference type="PROSITE" id="PS50160"/>
    </source>
</evidence>
<evidence type="ECO:0000256" key="4">
    <source>
        <dbReference type="ARBA" id="ARBA00034003"/>
    </source>
</evidence>
<dbReference type="CDD" id="cd07906">
    <property type="entry name" value="Adenylation_DNA_ligase_LigD_LigC"/>
    <property type="match status" value="1"/>
</dbReference>
<dbReference type="InterPro" id="IPR012340">
    <property type="entry name" value="NA-bd_OB-fold"/>
</dbReference>
<dbReference type="GO" id="GO:0006281">
    <property type="term" value="P:DNA repair"/>
    <property type="evidence" value="ECO:0007669"/>
    <property type="project" value="InterPro"/>
</dbReference>
<accession>A0A7G9R0R4</accession>
<name>A0A7G9R0R4_9MICO</name>
<dbReference type="InterPro" id="IPR016059">
    <property type="entry name" value="DNA_ligase_ATP-dep_CS"/>
</dbReference>
<dbReference type="Gene3D" id="3.30.1490.70">
    <property type="match status" value="1"/>
</dbReference>
<keyword evidence="7" id="KW-1185">Reference proteome</keyword>
<dbReference type="RefSeq" id="WP_166101214.1">
    <property type="nucleotide sequence ID" value="NZ_BMMY01000006.1"/>
</dbReference>